<gene>
    <name evidence="2" type="ORF">BAE39_13650</name>
</gene>
<sequence>MIFGGVALCSGETERNARIMGMVLSFVPRAAPTNRAKQTTEIPAAVIIFPGIRYERSSTGEARPAGPDKPGSPRTPVPHH</sequence>
<evidence type="ECO:0000313" key="2">
    <source>
        <dbReference type="EMBL" id="OBP77083.1"/>
    </source>
</evidence>
<evidence type="ECO:0000256" key="1">
    <source>
        <dbReference type="SAM" id="MobiDB-lite"/>
    </source>
</evidence>
<evidence type="ECO:0000313" key="3">
    <source>
        <dbReference type="Proteomes" id="UP000093748"/>
    </source>
</evidence>
<protein>
    <submittedName>
        <fullName evidence="2">Uncharacterized protein</fullName>
    </submittedName>
</protein>
<organism evidence="2 3">
    <name type="scientific">Rhizobium loti</name>
    <name type="common">Mesorhizobium loti</name>
    <dbReference type="NCBI Taxonomy" id="381"/>
    <lineage>
        <taxon>Bacteria</taxon>
        <taxon>Pseudomonadati</taxon>
        <taxon>Pseudomonadota</taxon>
        <taxon>Alphaproteobacteria</taxon>
        <taxon>Hyphomicrobiales</taxon>
        <taxon>Phyllobacteriaceae</taxon>
        <taxon>Mesorhizobium</taxon>
    </lineage>
</organism>
<proteinExistence type="predicted"/>
<name>A0A1A5IRU3_RHILI</name>
<accession>A0A1A5IRU3</accession>
<dbReference type="EMBL" id="LZTJ01000012">
    <property type="protein sequence ID" value="OBP77083.1"/>
    <property type="molecule type" value="Genomic_DNA"/>
</dbReference>
<dbReference type="Proteomes" id="UP000093748">
    <property type="component" value="Unassembled WGS sequence"/>
</dbReference>
<reference evidence="3" key="1">
    <citation type="submission" date="2016-06" db="EMBL/GenBank/DDBJ databases">
        <title>NZP2037 Pacbio-Illumina hybrid assembly.</title>
        <authorList>
            <person name="Ramsay J.P."/>
        </authorList>
    </citation>
    <scope>NUCLEOTIDE SEQUENCE [LARGE SCALE GENOMIC DNA]</scope>
    <source>
        <strain evidence="3">R7ANS::ICEMlSym2042</strain>
    </source>
</reference>
<dbReference type="AlphaFoldDB" id="A0A1A5IRU3"/>
<comment type="caution">
    <text evidence="2">The sequence shown here is derived from an EMBL/GenBank/DDBJ whole genome shotgun (WGS) entry which is preliminary data.</text>
</comment>
<feature type="region of interest" description="Disordered" evidence="1">
    <location>
        <begin position="57"/>
        <end position="80"/>
    </location>
</feature>